<dbReference type="Pfam" id="PF21054">
    <property type="entry name" value="RUBC_PIKBD"/>
    <property type="match status" value="2"/>
</dbReference>
<keyword evidence="1" id="KW-0072">Autophagy</keyword>
<dbReference type="EMBL" id="LR902658">
    <property type="protein sequence ID" value="CAD7250905.1"/>
    <property type="molecule type" value="Genomic_DNA"/>
</dbReference>
<keyword evidence="5" id="KW-1185">Reference proteome</keyword>
<dbReference type="AlphaFoldDB" id="A0A7R9FQ41"/>
<name>A0A7R9FQ41_9CRUS</name>
<dbReference type="Pfam" id="PF13901">
    <property type="entry name" value="RH_dom"/>
    <property type="match status" value="1"/>
</dbReference>
<protein>
    <recommendedName>
        <fullName evidence="3">Rubicon Homology domain-containing protein</fullName>
    </recommendedName>
</protein>
<evidence type="ECO:0000256" key="1">
    <source>
        <dbReference type="ARBA" id="ARBA00023006"/>
    </source>
</evidence>
<evidence type="ECO:0000313" key="4">
    <source>
        <dbReference type="EMBL" id="CAD7250905.1"/>
    </source>
</evidence>
<feature type="compositionally biased region" description="Low complexity" evidence="2">
    <location>
        <begin position="289"/>
        <end position="300"/>
    </location>
</feature>
<dbReference type="InterPro" id="IPR052428">
    <property type="entry name" value="Autophagy_HostDef_Reg"/>
</dbReference>
<reference evidence="4" key="1">
    <citation type="submission" date="2020-11" db="EMBL/GenBank/DDBJ databases">
        <authorList>
            <person name="Tran Van P."/>
        </authorList>
    </citation>
    <scope>NUCLEOTIDE SEQUENCE</scope>
</reference>
<dbReference type="PANTHER" id="PTHR45971">
    <property type="entry name" value="PHOX (PX) DOMAIN-CONTAINING PROTEIN"/>
    <property type="match status" value="1"/>
</dbReference>
<dbReference type="EMBL" id="CAJPEV010003141">
    <property type="protein sequence ID" value="CAG0899047.1"/>
    <property type="molecule type" value="Genomic_DNA"/>
</dbReference>
<dbReference type="InterPro" id="IPR025258">
    <property type="entry name" value="RH_dom"/>
</dbReference>
<organism evidence="4">
    <name type="scientific">Darwinula stevensoni</name>
    <dbReference type="NCBI Taxonomy" id="69355"/>
    <lineage>
        <taxon>Eukaryota</taxon>
        <taxon>Metazoa</taxon>
        <taxon>Ecdysozoa</taxon>
        <taxon>Arthropoda</taxon>
        <taxon>Crustacea</taxon>
        <taxon>Oligostraca</taxon>
        <taxon>Ostracoda</taxon>
        <taxon>Podocopa</taxon>
        <taxon>Podocopida</taxon>
        <taxon>Darwinulocopina</taxon>
        <taxon>Darwinuloidea</taxon>
        <taxon>Darwinulidae</taxon>
        <taxon>Darwinula</taxon>
    </lineage>
</organism>
<feature type="region of interest" description="Disordered" evidence="2">
    <location>
        <begin position="266"/>
        <end position="347"/>
    </location>
</feature>
<dbReference type="Proteomes" id="UP000677054">
    <property type="component" value="Unassembled WGS sequence"/>
</dbReference>
<dbReference type="GO" id="GO:1901981">
    <property type="term" value="F:phosphatidylinositol phosphate binding"/>
    <property type="evidence" value="ECO:0007669"/>
    <property type="project" value="TreeGrafter"/>
</dbReference>
<accession>A0A7R9FQ41</accession>
<feature type="compositionally biased region" description="Polar residues" evidence="2">
    <location>
        <begin position="326"/>
        <end position="347"/>
    </location>
</feature>
<dbReference type="SMART" id="SM01175">
    <property type="entry name" value="DUF4206"/>
    <property type="match status" value="1"/>
</dbReference>
<evidence type="ECO:0000259" key="3">
    <source>
        <dbReference type="SMART" id="SM01175"/>
    </source>
</evidence>
<dbReference type="GO" id="GO:0006914">
    <property type="term" value="P:autophagy"/>
    <property type="evidence" value="ECO:0007669"/>
    <property type="project" value="UniProtKB-KW"/>
</dbReference>
<evidence type="ECO:0000313" key="5">
    <source>
        <dbReference type="Proteomes" id="UP000677054"/>
    </source>
</evidence>
<proteinExistence type="predicted"/>
<dbReference type="InterPro" id="IPR048569">
    <property type="entry name" value="RUBC_PIKBD"/>
</dbReference>
<gene>
    <name evidence="4" type="ORF">DSTB1V02_LOCUS10674</name>
</gene>
<dbReference type="PANTHER" id="PTHR45971:SF1">
    <property type="entry name" value="RUBICON, ISOFORM A"/>
    <property type="match status" value="1"/>
</dbReference>
<evidence type="ECO:0000256" key="2">
    <source>
        <dbReference type="SAM" id="MobiDB-lite"/>
    </source>
</evidence>
<feature type="domain" description="Rubicon Homology" evidence="3">
    <location>
        <begin position="458"/>
        <end position="628"/>
    </location>
</feature>
<dbReference type="OrthoDB" id="10067503at2759"/>
<sequence length="689" mass="77348">MELLQRLQATCTKILLLQGNREPWDLYGALDRVTHLVGDVLSHGIKTGCPRLGSLDNHVDIGLGLTKSDLRIRLLEKDITAIIRLSDERGVLSSQYLEWAFLSQPALKISFLTVLDELFAKKLNILPAAVRKIMADTPIKAVLSVNPASIHESDASVIPELPRMCLTFQAEPLPLAEVECSPDGVLRTSTPVEHLVECNMNQMSCVQQMVPDVVASTAKKLPRRKRHHLEKDVDQSTAELERENAHFHISEALIAALEQMKCNASSDFEERHLPQPLPPKGILSDGRTDSTTTATDVSVSPQETSYEVEEGQSDSLLSSEDEQTGDTRSQQSVIPCDSHSLSQGTEVNPASAEAVALALLQNFRDIPMPSGLKDIQWLVSEQDAPQALLPLPTSYPVSPDGTEYPPLLRGTSDWAPPRPQIILSILPKPKWKDMLTKQRLRCAGCGLKVHPSHGKQLLFCSYLHRLFCSSCHENKKSLIPARIIHRWDFHRYPVSNFALDFLVSIEEEPLFPLEDINPELVQRNWNLKTVAHLRLQLFHLKDFILTCRFAVSLSLPFVLEGLPAHLYKDPGLYSLEDMKKIHKKELAKTLQPVIDKLQAHIHDCAVRQRMRWFVLVPVDGRPHVLKRHLQAAVDELVLLVPVDDRLHVLKRHLQAAVDEMVLPVDDRLHVLKRHLQAAVDELVLLGASR</sequence>